<dbReference type="InterPro" id="IPR058525">
    <property type="entry name" value="DUF8212"/>
</dbReference>
<reference evidence="2 3" key="1">
    <citation type="submission" date="2024-09" db="EMBL/GenBank/DDBJ databases">
        <title>Rethinking Asexuality: The Enigmatic Case of Functional Sexual Genes in Lepraria (Stereocaulaceae).</title>
        <authorList>
            <person name="Doellman M."/>
            <person name="Sun Y."/>
            <person name="Barcenas-Pena A."/>
            <person name="Lumbsch H.T."/>
            <person name="Grewe F."/>
        </authorList>
    </citation>
    <scope>NUCLEOTIDE SEQUENCE [LARGE SCALE GENOMIC DNA]</scope>
    <source>
        <strain evidence="2 3">Grewe 0041</strain>
    </source>
</reference>
<evidence type="ECO:0000259" key="1">
    <source>
        <dbReference type="Pfam" id="PF26640"/>
    </source>
</evidence>
<protein>
    <recommendedName>
        <fullName evidence="1">DUF8212 domain-containing protein</fullName>
    </recommendedName>
</protein>
<comment type="caution">
    <text evidence="2">The sequence shown here is derived from an EMBL/GenBank/DDBJ whole genome shotgun (WGS) entry which is preliminary data.</text>
</comment>
<dbReference type="Pfam" id="PF26640">
    <property type="entry name" value="DUF8212"/>
    <property type="match status" value="1"/>
</dbReference>
<dbReference type="PANTHER" id="PTHR10622">
    <property type="entry name" value="HET DOMAIN-CONTAINING PROTEIN"/>
    <property type="match status" value="1"/>
</dbReference>
<feature type="domain" description="DUF8212" evidence="1">
    <location>
        <begin position="35"/>
        <end position="59"/>
    </location>
</feature>
<dbReference type="PANTHER" id="PTHR10622:SF10">
    <property type="entry name" value="HET DOMAIN-CONTAINING PROTEIN"/>
    <property type="match status" value="1"/>
</dbReference>
<gene>
    <name evidence="2" type="ORF">ABVK25_011729</name>
</gene>
<evidence type="ECO:0000313" key="2">
    <source>
        <dbReference type="EMBL" id="KAL2046604.1"/>
    </source>
</evidence>
<organism evidence="2 3">
    <name type="scientific">Lepraria finkii</name>
    <dbReference type="NCBI Taxonomy" id="1340010"/>
    <lineage>
        <taxon>Eukaryota</taxon>
        <taxon>Fungi</taxon>
        <taxon>Dikarya</taxon>
        <taxon>Ascomycota</taxon>
        <taxon>Pezizomycotina</taxon>
        <taxon>Lecanoromycetes</taxon>
        <taxon>OSLEUM clade</taxon>
        <taxon>Lecanoromycetidae</taxon>
        <taxon>Lecanorales</taxon>
        <taxon>Lecanorineae</taxon>
        <taxon>Stereocaulaceae</taxon>
        <taxon>Lepraria</taxon>
    </lineage>
</organism>
<evidence type="ECO:0000313" key="3">
    <source>
        <dbReference type="Proteomes" id="UP001590951"/>
    </source>
</evidence>
<sequence>MGVQSEEISRLEDIAYCLMGLFDVNMPLFYGEGQKAFMRLQHEIVKTVDDESIFAWKDGTLSESGMFASSPAAFVDGGDIVSIEFPGLHRPDRFEVTNRALSIEIVIDIRGLISTSDHPGTLVLMPTPL</sequence>
<keyword evidence="3" id="KW-1185">Reference proteome</keyword>
<proteinExistence type="predicted"/>
<name>A0ABR4ALH0_9LECA</name>
<dbReference type="EMBL" id="JBHFEH010000112">
    <property type="protein sequence ID" value="KAL2046604.1"/>
    <property type="molecule type" value="Genomic_DNA"/>
</dbReference>
<dbReference type="Proteomes" id="UP001590951">
    <property type="component" value="Unassembled WGS sequence"/>
</dbReference>
<accession>A0ABR4ALH0</accession>